<dbReference type="EMBL" id="BRXW01000333">
    <property type="protein sequence ID" value="GMI18424.1"/>
    <property type="molecule type" value="Genomic_DNA"/>
</dbReference>
<dbReference type="InterPro" id="IPR036286">
    <property type="entry name" value="LexA/Signal_pep-like_sf"/>
</dbReference>
<evidence type="ECO:0000313" key="1">
    <source>
        <dbReference type="EMBL" id="GMI18424.1"/>
    </source>
</evidence>
<protein>
    <recommendedName>
        <fullName evidence="3">Mitochondrial inner membrane protease subunit 2</fullName>
    </recommendedName>
</protein>
<organism evidence="1 2">
    <name type="scientific">Triparma laevis f. longispina</name>
    <dbReference type="NCBI Taxonomy" id="1714387"/>
    <lineage>
        <taxon>Eukaryota</taxon>
        <taxon>Sar</taxon>
        <taxon>Stramenopiles</taxon>
        <taxon>Ochrophyta</taxon>
        <taxon>Bolidophyceae</taxon>
        <taxon>Parmales</taxon>
        <taxon>Triparmaceae</taxon>
        <taxon>Triparma</taxon>
    </lineage>
</organism>
<name>A0A9W7L0U5_9STRA</name>
<dbReference type="Proteomes" id="UP001165122">
    <property type="component" value="Unassembled WGS sequence"/>
</dbReference>
<proteinExistence type="predicted"/>
<reference evidence="2" key="1">
    <citation type="journal article" date="2023" name="Commun. Biol.">
        <title>Genome analysis of Parmales, the sister group of diatoms, reveals the evolutionary specialization of diatoms from phago-mixotrophs to photoautotrophs.</title>
        <authorList>
            <person name="Ban H."/>
            <person name="Sato S."/>
            <person name="Yoshikawa S."/>
            <person name="Yamada K."/>
            <person name="Nakamura Y."/>
            <person name="Ichinomiya M."/>
            <person name="Sato N."/>
            <person name="Blanc-Mathieu R."/>
            <person name="Endo H."/>
            <person name="Kuwata A."/>
            <person name="Ogata H."/>
        </authorList>
    </citation>
    <scope>NUCLEOTIDE SEQUENCE [LARGE SCALE GENOMIC DNA]</scope>
    <source>
        <strain evidence="2">NIES 3700</strain>
    </source>
</reference>
<keyword evidence="2" id="KW-1185">Reference proteome</keyword>
<dbReference type="Gene3D" id="2.10.109.10">
    <property type="entry name" value="Umud Fragment, subunit A"/>
    <property type="match status" value="1"/>
</dbReference>
<gene>
    <name evidence="1" type="ORF">TrLO_g5266</name>
</gene>
<comment type="caution">
    <text evidence="1">The sequence shown here is derived from an EMBL/GenBank/DDBJ whole genome shotgun (WGS) entry which is preliminary data.</text>
</comment>
<dbReference type="GO" id="GO:0004252">
    <property type="term" value="F:serine-type endopeptidase activity"/>
    <property type="evidence" value="ECO:0007669"/>
    <property type="project" value="InterPro"/>
</dbReference>
<dbReference type="CDD" id="cd06530">
    <property type="entry name" value="S26_SPase_I"/>
    <property type="match status" value="1"/>
</dbReference>
<accession>A0A9W7L0U5</accession>
<evidence type="ECO:0000313" key="2">
    <source>
        <dbReference type="Proteomes" id="UP001165122"/>
    </source>
</evidence>
<dbReference type="InterPro" id="IPR019533">
    <property type="entry name" value="Peptidase_S26"/>
</dbReference>
<sequence>MSPTLPDQSLFLSTTLFGNLEPESIVVLKDPHHDYSKPQTFIEKYIRKKNLLVKRVKSRNPINNKLWLRGDNLKKSEDSRKWGEVREGMIVEVVIGRVWPRPRFWGWSDDGDSRDLDDKR</sequence>
<dbReference type="OrthoDB" id="308440at2759"/>
<evidence type="ECO:0008006" key="3">
    <source>
        <dbReference type="Google" id="ProtNLM"/>
    </source>
</evidence>
<dbReference type="SUPFAM" id="SSF51306">
    <property type="entry name" value="LexA/Signal peptidase"/>
    <property type="match status" value="1"/>
</dbReference>
<dbReference type="AlphaFoldDB" id="A0A9W7L0U5"/>
<dbReference type="GO" id="GO:0006465">
    <property type="term" value="P:signal peptide processing"/>
    <property type="evidence" value="ECO:0007669"/>
    <property type="project" value="InterPro"/>
</dbReference>